<accession>A0A3E0MCQ1</accession>
<name>A0A3E0MCQ1_MICAE</name>
<proteinExistence type="predicted"/>
<protein>
    <submittedName>
        <fullName evidence="1">Uncharacterized protein</fullName>
    </submittedName>
</protein>
<sequence>MSSISGKIFFEGVGREEMGRGGKQFITGLLKLDWELIVLLIKNGFAILQTVTMRVFAALLDFV</sequence>
<dbReference type="EMBL" id="QQWE01000003">
    <property type="protein sequence ID" value="REJ57416.1"/>
    <property type="molecule type" value="Genomic_DNA"/>
</dbReference>
<evidence type="ECO:0000313" key="2">
    <source>
        <dbReference type="Proteomes" id="UP000256301"/>
    </source>
</evidence>
<dbReference type="Proteomes" id="UP000256301">
    <property type="component" value="Unassembled WGS sequence"/>
</dbReference>
<gene>
    <name evidence="1" type="ORF">DWQ56_09005</name>
</gene>
<organism evidence="1 2">
    <name type="scientific">Microcystis aeruginosa DA14</name>
    <dbReference type="NCBI Taxonomy" id="1987506"/>
    <lineage>
        <taxon>Bacteria</taxon>
        <taxon>Bacillati</taxon>
        <taxon>Cyanobacteriota</taxon>
        <taxon>Cyanophyceae</taxon>
        <taxon>Oscillatoriophycideae</taxon>
        <taxon>Chroococcales</taxon>
        <taxon>Microcystaceae</taxon>
        <taxon>Microcystis</taxon>
    </lineage>
</organism>
<comment type="caution">
    <text evidence="1">The sequence shown here is derived from an EMBL/GenBank/DDBJ whole genome shotgun (WGS) entry which is preliminary data.</text>
</comment>
<dbReference type="AlphaFoldDB" id="A0A3E0MCQ1"/>
<evidence type="ECO:0000313" key="1">
    <source>
        <dbReference type="EMBL" id="REJ57416.1"/>
    </source>
</evidence>
<reference evidence="1 2" key="1">
    <citation type="submission" date="2017-08" db="EMBL/GenBank/DDBJ databases">
        <title>Functional genomic and metabolic studies of the symbiotic interactions of six Microcystis-dominated communities.</title>
        <authorList>
            <person name="Li Q."/>
            <person name="Lin F."/>
        </authorList>
    </citation>
    <scope>NUCLEOTIDE SEQUENCE [LARGE SCALE GENOMIC DNA]</scope>
    <source>
        <strain evidence="1">DA14</strain>
    </source>
</reference>